<evidence type="ECO:0000256" key="9">
    <source>
        <dbReference type="ARBA" id="ARBA00023012"/>
    </source>
</evidence>
<dbReference type="RefSeq" id="WP_341836461.1">
    <property type="nucleotide sequence ID" value="NZ_CP149822.1"/>
</dbReference>
<evidence type="ECO:0000256" key="8">
    <source>
        <dbReference type="ARBA" id="ARBA00022840"/>
    </source>
</evidence>
<organism evidence="13 14">
    <name type="scientific">Chitinophaga pollutisoli</name>
    <dbReference type="NCBI Taxonomy" id="3133966"/>
    <lineage>
        <taxon>Bacteria</taxon>
        <taxon>Pseudomonadati</taxon>
        <taxon>Bacteroidota</taxon>
        <taxon>Chitinophagia</taxon>
        <taxon>Chitinophagales</taxon>
        <taxon>Chitinophagaceae</taxon>
        <taxon>Chitinophaga</taxon>
    </lineage>
</organism>
<keyword evidence="10" id="KW-0812">Transmembrane</keyword>
<evidence type="ECO:0000313" key="13">
    <source>
        <dbReference type="EMBL" id="WZN41612.1"/>
    </source>
</evidence>
<dbReference type="Gene3D" id="6.10.340.10">
    <property type="match status" value="1"/>
</dbReference>
<dbReference type="GO" id="GO:0005524">
    <property type="term" value="F:ATP binding"/>
    <property type="evidence" value="ECO:0007669"/>
    <property type="project" value="UniProtKB-KW"/>
</dbReference>
<keyword evidence="4" id="KW-0597">Phosphoprotein</keyword>
<evidence type="ECO:0000256" key="3">
    <source>
        <dbReference type="ARBA" id="ARBA00012438"/>
    </source>
</evidence>
<dbReference type="CDD" id="cd06225">
    <property type="entry name" value="HAMP"/>
    <property type="match status" value="1"/>
</dbReference>
<dbReference type="Pfam" id="PF00672">
    <property type="entry name" value="HAMP"/>
    <property type="match status" value="1"/>
</dbReference>
<evidence type="ECO:0000256" key="6">
    <source>
        <dbReference type="ARBA" id="ARBA00022741"/>
    </source>
</evidence>
<evidence type="ECO:0000256" key="1">
    <source>
        <dbReference type="ARBA" id="ARBA00000085"/>
    </source>
</evidence>
<dbReference type="PRINTS" id="PR00344">
    <property type="entry name" value="BCTRLSENSOR"/>
</dbReference>
<evidence type="ECO:0000313" key="14">
    <source>
        <dbReference type="Proteomes" id="UP001485459"/>
    </source>
</evidence>
<keyword evidence="9" id="KW-0902">Two-component regulatory system</keyword>
<reference evidence="14" key="1">
    <citation type="submission" date="2024-03" db="EMBL/GenBank/DDBJ databases">
        <title>Chitinophaga horti sp. nov., isolated from garden soil.</title>
        <authorList>
            <person name="Lee D.S."/>
            <person name="Han D.M."/>
            <person name="Baek J.H."/>
            <person name="Choi D.G."/>
            <person name="Jeon J.H."/>
            <person name="Jeon C.O."/>
        </authorList>
    </citation>
    <scope>NUCLEOTIDE SEQUENCE [LARGE SCALE GENOMIC DNA]</scope>
    <source>
        <strain evidence="14">GPA1</strain>
    </source>
</reference>
<evidence type="ECO:0000259" key="12">
    <source>
        <dbReference type="PROSITE" id="PS50885"/>
    </source>
</evidence>
<keyword evidence="14" id="KW-1185">Reference proteome</keyword>
<dbReference type="SUPFAM" id="SSF158472">
    <property type="entry name" value="HAMP domain-like"/>
    <property type="match status" value="1"/>
</dbReference>
<protein>
    <recommendedName>
        <fullName evidence="3">histidine kinase</fullName>
        <ecNumber evidence="3">2.7.13.3</ecNumber>
    </recommendedName>
</protein>
<dbReference type="SMART" id="SM00304">
    <property type="entry name" value="HAMP"/>
    <property type="match status" value="1"/>
</dbReference>
<dbReference type="PROSITE" id="PS50109">
    <property type="entry name" value="HIS_KIN"/>
    <property type="match status" value="1"/>
</dbReference>
<dbReference type="Pfam" id="PF02518">
    <property type="entry name" value="HATPase_c"/>
    <property type="match status" value="1"/>
</dbReference>
<evidence type="ECO:0000256" key="4">
    <source>
        <dbReference type="ARBA" id="ARBA00022553"/>
    </source>
</evidence>
<keyword evidence="6" id="KW-0547">Nucleotide-binding</keyword>
<dbReference type="EC" id="2.7.13.3" evidence="3"/>
<feature type="transmembrane region" description="Helical" evidence="10">
    <location>
        <begin position="7"/>
        <end position="26"/>
    </location>
</feature>
<dbReference type="InterPro" id="IPR003660">
    <property type="entry name" value="HAMP_dom"/>
</dbReference>
<gene>
    <name evidence="13" type="ORF">WJU16_00985</name>
</gene>
<keyword evidence="5" id="KW-0808">Transferase</keyword>
<dbReference type="InterPro" id="IPR003594">
    <property type="entry name" value="HATPase_dom"/>
</dbReference>
<dbReference type="PANTHER" id="PTHR43065">
    <property type="entry name" value="SENSOR HISTIDINE KINASE"/>
    <property type="match status" value="1"/>
</dbReference>
<feature type="domain" description="HAMP" evidence="12">
    <location>
        <begin position="52"/>
        <end position="104"/>
    </location>
</feature>
<dbReference type="SMART" id="SM00387">
    <property type="entry name" value="HATPase_c"/>
    <property type="match status" value="1"/>
</dbReference>
<dbReference type="InterPro" id="IPR005467">
    <property type="entry name" value="His_kinase_dom"/>
</dbReference>
<name>A0ABZ2YPC4_9BACT</name>
<evidence type="ECO:0000256" key="10">
    <source>
        <dbReference type="SAM" id="Phobius"/>
    </source>
</evidence>
<evidence type="ECO:0000256" key="7">
    <source>
        <dbReference type="ARBA" id="ARBA00022777"/>
    </source>
</evidence>
<comment type="catalytic activity">
    <reaction evidence="1">
        <text>ATP + protein L-histidine = ADP + protein N-phospho-L-histidine.</text>
        <dbReference type="EC" id="2.7.13.3"/>
    </reaction>
</comment>
<accession>A0ABZ2YPC4</accession>
<keyword evidence="8 13" id="KW-0067">ATP-binding</keyword>
<keyword evidence="7" id="KW-0418">Kinase</keyword>
<dbReference type="Gene3D" id="3.30.565.10">
    <property type="entry name" value="Histidine kinase-like ATPase, C-terminal domain"/>
    <property type="match status" value="1"/>
</dbReference>
<dbReference type="InterPro" id="IPR004358">
    <property type="entry name" value="Sig_transdc_His_kin-like_C"/>
</dbReference>
<dbReference type="PANTHER" id="PTHR43065:SF10">
    <property type="entry name" value="PEROXIDE STRESS-ACTIVATED HISTIDINE KINASE MAK3"/>
    <property type="match status" value="1"/>
</dbReference>
<dbReference type="EMBL" id="CP149822">
    <property type="protein sequence ID" value="WZN41612.1"/>
    <property type="molecule type" value="Genomic_DNA"/>
</dbReference>
<keyword evidence="10" id="KW-0472">Membrane</keyword>
<evidence type="ECO:0000256" key="5">
    <source>
        <dbReference type="ARBA" id="ARBA00022679"/>
    </source>
</evidence>
<proteinExistence type="predicted"/>
<evidence type="ECO:0000259" key="11">
    <source>
        <dbReference type="PROSITE" id="PS50109"/>
    </source>
</evidence>
<dbReference type="Proteomes" id="UP001485459">
    <property type="component" value="Chromosome"/>
</dbReference>
<feature type="domain" description="Histidine kinase" evidence="11">
    <location>
        <begin position="213"/>
        <end position="412"/>
    </location>
</feature>
<dbReference type="SUPFAM" id="SSF55874">
    <property type="entry name" value="ATPase domain of HSP90 chaperone/DNA topoisomerase II/histidine kinase"/>
    <property type="match status" value="1"/>
</dbReference>
<keyword evidence="10" id="KW-1133">Transmembrane helix</keyword>
<dbReference type="PROSITE" id="PS50885">
    <property type="entry name" value="HAMP"/>
    <property type="match status" value="1"/>
</dbReference>
<comment type="subcellular location">
    <subcellularLocation>
        <location evidence="2">Membrane</location>
    </subcellularLocation>
</comment>
<evidence type="ECO:0000256" key="2">
    <source>
        <dbReference type="ARBA" id="ARBA00004370"/>
    </source>
</evidence>
<dbReference type="InterPro" id="IPR036890">
    <property type="entry name" value="HATPase_C_sf"/>
</dbReference>
<sequence length="412" mass="46573">MKLRTKFLLFVIVLHAVALTLSWFVFRENRWIFLGSELLIFASLWFSRSLYLQLLRPLKMLTQGAEALKDKDFSVRLLKTGQIEMDALIEVYNQMLDQLRHERTMQEQQHFFLEKLIHTSPTGIIILDYDGDVQQTNPKAEALLAQMPRLLEDVQALGSGESRTLTVNGVNTFKMQKSHFIDRGFARHFVMMEELTTEILAAEKKVYGKVIRMMAHEVNNTIGPVNSIIGSTLKAHELDPAHRGALEVAAERNQHLNGFMRNFADLVKVPPPDRKPLSIQSLLQHAAQLHEARAAEKNIRIQLSFLPHDTTITGDRLQLEQVLINLIKNSMEAIGQDGDIRLIQQAGAIVVADTGHGVATPADVFTPFFSTKPDGQGIGLMLVRDILMAHGWQFSLETPVPGDTRFTIRFPR</sequence>